<dbReference type="GO" id="GO:0008408">
    <property type="term" value="F:3'-5' exonuclease activity"/>
    <property type="evidence" value="ECO:0007669"/>
    <property type="project" value="TreeGrafter"/>
</dbReference>
<reference evidence="8" key="1">
    <citation type="journal article" date="2017" name="Nat. Ecol. Evol.">
        <title>Genome expansion and lineage-specific genetic innovations in the forest pathogenic fungi Armillaria.</title>
        <authorList>
            <person name="Sipos G."/>
            <person name="Prasanna A.N."/>
            <person name="Walter M.C."/>
            <person name="O'Connor E."/>
            <person name="Balint B."/>
            <person name="Krizsan K."/>
            <person name="Kiss B."/>
            <person name="Hess J."/>
            <person name="Varga T."/>
            <person name="Slot J."/>
            <person name="Riley R."/>
            <person name="Boka B."/>
            <person name="Rigling D."/>
            <person name="Barry K."/>
            <person name="Lee J."/>
            <person name="Mihaltcheva S."/>
            <person name="LaButti K."/>
            <person name="Lipzen A."/>
            <person name="Waldron R."/>
            <person name="Moloney N.M."/>
            <person name="Sperisen C."/>
            <person name="Kredics L."/>
            <person name="Vagvoelgyi C."/>
            <person name="Patrignani A."/>
            <person name="Fitzpatrick D."/>
            <person name="Nagy I."/>
            <person name="Doyle S."/>
            <person name="Anderson J.B."/>
            <person name="Grigoriev I.V."/>
            <person name="Gueldener U."/>
            <person name="Muensterkoetter M."/>
            <person name="Nagy L.G."/>
        </authorList>
    </citation>
    <scope>NUCLEOTIDE SEQUENCE [LARGE SCALE GENOMIC DNA]</scope>
    <source>
        <strain evidence="8">Ar21-2</strain>
    </source>
</reference>
<gene>
    <name evidence="7" type="ORF">ARMGADRAFT_1037944</name>
</gene>
<sequence>MSNPITSGHSEQQCSYENHQPRSEHLHNTVFLDISHGTVQQDGDDADDEYNDDTLYDDFEITPEILRDLDKVEHDELAACKLMSSDTLQLVHSACRQSLGPTNVGFRHFTRQLSIPKTSTPRVMLMPMMVWILKMRVKPEGTAPTWQVLSIWPGSEGGGSSTETKIGIHKFSKLWKKPIIVVMAAMPIIMDGVGNLLIPYLHSFVLHSLLFCHKKVAFLMLLLIFFMPEISTKWARMVLGLYYMKPIHVISTSFSYNILRQYLSVFGFKKFIHYHHLSRLSLHPLNVFLTSVILEMYSVMADLSPAIERDKADADQHTACLEPDQLAINDSHKDKRLVTAAFPLLLKNLTSIAAAHGLGSFVLPQTLSTLVLHTAEVVETVLSSLMEPLDKDPSNSLCLSLDAEWNISRSSGVSIIQLALHLDPPSVYIIPIHQFTRLPPSLLCLLVSNCVFKIGSGIKDLKDYAIQYGVIQRSTPGSLDVLVENVLGVYLSKDDNIQKSDDWEKPSLHPGHLRYTTNDVLASHLAFDKMSKIAPIGCSLHMGRGDIVAYGYICAVQPPSLLRICVQVLTKSWLVIEVDTILQSSAALPLHRIPDTKTSYISQTKARCHTLAEIKVISMSDSFKVVAHVKHLMFDSHNSHIMERGLRIPINKSQPTVDPTSFTDNSVAGDMDHTSESDSDSDSNLSEAENSDDDMVEIQMLEGP</sequence>
<dbReference type="PANTHER" id="PTHR13620">
    <property type="entry name" value="3-5 EXONUCLEASE"/>
    <property type="match status" value="1"/>
</dbReference>
<feature type="region of interest" description="Disordered" evidence="5">
    <location>
        <begin position="648"/>
        <end position="704"/>
    </location>
</feature>
<keyword evidence="8" id="KW-1185">Reference proteome</keyword>
<keyword evidence="2" id="KW-0479">Metal-binding</keyword>
<dbReference type="PANTHER" id="PTHR13620:SF109">
    <property type="entry name" value="3'-5' EXONUCLEASE"/>
    <property type="match status" value="1"/>
</dbReference>
<accession>A0A2H3CJR5</accession>
<keyword evidence="6" id="KW-0812">Transmembrane</keyword>
<evidence type="ECO:0000256" key="1">
    <source>
        <dbReference type="ARBA" id="ARBA00022722"/>
    </source>
</evidence>
<evidence type="ECO:0000256" key="3">
    <source>
        <dbReference type="ARBA" id="ARBA00022801"/>
    </source>
</evidence>
<evidence type="ECO:0000313" key="8">
    <source>
        <dbReference type="Proteomes" id="UP000217790"/>
    </source>
</evidence>
<dbReference type="InterPro" id="IPR036397">
    <property type="entry name" value="RNaseH_sf"/>
</dbReference>
<keyword evidence="1" id="KW-0540">Nuclease</keyword>
<feature type="transmembrane region" description="Helical" evidence="6">
    <location>
        <begin position="204"/>
        <end position="227"/>
    </location>
</feature>
<protein>
    <recommendedName>
        <fullName evidence="9">3'-5' exonuclease domain-containing protein</fullName>
    </recommendedName>
</protein>
<keyword evidence="6" id="KW-0472">Membrane</keyword>
<feature type="compositionally biased region" description="Polar residues" evidence="5">
    <location>
        <begin position="1"/>
        <end position="18"/>
    </location>
</feature>
<feature type="transmembrane region" description="Helical" evidence="6">
    <location>
        <begin position="179"/>
        <end position="198"/>
    </location>
</feature>
<dbReference type="Gene3D" id="3.30.420.10">
    <property type="entry name" value="Ribonuclease H-like superfamily/Ribonuclease H"/>
    <property type="match status" value="1"/>
</dbReference>
<name>A0A2H3CJR5_ARMGA</name>
<evidence type="ECO:0000256" key="2">
    <source>
        <dbReference type="ARBA" id="ARBA00022723"/>
    </source>
</evidence>
<organism evidence="7 8">
    <name type="scientific">Armillaria gallica</name>
    <name type="common">Bulbous honey fungus</name>
    <name type="synonym">Armillaria bulbosa</name>
    <dbReference type="NCBI Taxonomy" id="47427"/>
    <lineage>
        <taxon>Eukaryota</taxon>
        <taxon>Fungi</taxon>
        <taxon>Dikarya</taxon>
        <taxon>Basidiomycota</taxon>
        <taxon>Agaricomycotina</taxon>
        <taxon>Agaricomycetes</taxon>
        <taxon>Agaricomycetidae</taxon>
        <taxon>Agaricales</taxon>
        <taxon>Marasmiineae</taxon>
        <taxon>Physalacriaceae</taxon>
        <taxon>Armillaria</taxon>
    </lineage>
</organism>
<dbReference type="InParanoid" id="A0A2H3CJR5"/>
<proteinExistence type="predicted"/>
<dbReference type="Proteomes" id="UP000217790">
    <property type="component" value="Unassembled WGS sequence"/>
</dbReference>
<evidence type="ECO:0000313" key="7">
    <source>
        <dbReference type="EMBL" id="PBK83321.1"/>
    </source>
</evidence>
<dbReference type="OrthoDB" id="1920326at2759"/>
<dbReference type="InterPro" id="IPR051132">
    <property type="entry name" value="3-5_Exonuclease_domain"/>
</dbReference>
<dbReference type="AlphaFoldDB" id="A0A2H3CJR5"/>
<keyword evidence="3" id="KW-0378">Hydrolase</keyword>
<evidence type="ECO:0000256" key="5">
    <source>
        <dbReference type="SAM" id="MobiDB-lite"/>
    </source>
</evidence>
<evidence type="ECO:0008006" key="9">
    <source>
        <dbReference type="Google" id="ProtNLM"/>
    </source>
</evidence>
<feature type="region of interest" description="Disordered" evidence="5">
    <location>
        <begin position="1"/>
        <end position="22"/>
    </location>
</feature>
<dbReference type="EMBL" id="KZ293707">
    <property type="protein sequence ID" value="PBK83321.1"/>
    <property type="molecule type" value="Genomic_DNA"/>
</dbReference>
<evidence type="ECO:0000256" key="4">
    <source>
        <dbReference type="ARBA" id="ARBA00022839"/>
    </source>
</evidence>
<dbReference type="GO" id="GO:0003676">
    <property type="term" value="F:nucleic acid binding"/>
    <property type="evidence" value="ECO:0007669"/>
    <property type="project" value="InterPro"/>
</dbReference>
<dbReference type="InterPro" id="IPR012337">
    <property type="entry name" value="RNaseH-like_sf"/>
</dbReference>
<dbReference type="GO" id="GO:0046872">
    <property type="term" value="F:metal ion binding"/>
    <property type="evidence" value="ECO:0007669"/>
    <property type="project" value="UniProtKB-KW"/>
</dbReference>
<feature type="compositionally biased region" description="Polar residues" evidence="5">
    <location>
        <begin position="651"/>
        <end position="666"/>
    </location>
</feature>
<keyword evidence="4" id="KW-0269">Exonuclease</keyword>
<evidence type="ECO:0000256" key="6">
    <source>
        <dbReference type="SAM" id="Phobius"/>
    </source>
</evidence>
<dbReference type="SUPFAM" id="SSF53098">
    <property type="entry name" value="Ribonuclease H-like"/>
    <property type="match status" value="1"/>
</dbReference>
<keyword evidence="6" id="KW-1133">Transmembrane helix</keyword>